<reference evidence="3 4" key="1">
    <citation type="submission" date="2023-07" db="EMBL/GenBank/DDBJ databases">
        <title>Sequencing the genomes of 1000 actinobacteria strains.</title>
        <authorList>
            <person name="Klenk H.-P."/>
        </authorList>
    </citation>
    <scope>NUCLEOTIDE SEQUENCE [LARGE SCALE GENOMIC DNA]</scope>
    <source>
        <strain evidence="3 4">DSM 44709</strain>
    </source>
</reference>
<gene>
    <name evidence="3" type="ORF">J2S42_006737</name>
</gene>
<dbReference type="Gene3D" id="2.60.120.260">
    <property type="entry name" value="Galactose-binding domain-like"/>
    <property type="match status" value="1"/>
</dbReference>
<feature type="region of interest" description="Disordered" evidence="1">
    <location>
        <begin position="317"/>
        <end position="380"/>
    </location>
</feature>
<accession>A0AAE4B3F8</accession>
<sequence>MESPDRAPGAGDETAAPSGGAAGTRASGGAGAADSPGGREAAGPSGGAEAAASPGSAGAVISAAGTEAPIRTDGPDRGPGRNTRPADSGGFSSPVASGGHSVEAGDRRRPADSGGFSSPVASGGHPVQADDRRPPVQRAVALSGLPPYEAGSPGNPPPAPAPLTRDPARGGARESRPAGSAPDPRPASEIPMPVPTSAPIAPDSPAAPGGVAAGSGTFASAETSAYSGPGGFSGTAAFSDAGEDDARRTHPPVAEPDEPRRSAGERFRPWLVPLVLVGVIAITAAAIGGNNPNGNGADDTHITAPGPPGTDVTIITVGPPSGAPSAAPSAAAAPGATPSSAAPGPATPGASAAAPTIAGPARTPVGGGGVTGRPNPTGANLALRRPITASSVESGTWPATAAVDGDEATRWGSEFQADPQWIRVDLGEVWSISGVEIVWERAFAQAFHVEVSVDGSTWTRVHDTTAGHEGLVSFSAGQTAGRYVRITGTARSTESDHQLYGYSILEWRIR</sequence>
<feature type="compositionally biased region" description="Low complexity" evidence="1">
    <location>
        <begin position="32"/>
        <end position="65"/>
    </location>
</feature>
<dbReference type="SUPFAM" id="SSF49785">
    <property type="entry name" value="Galactose-binding domain-like"/>
    <property type="match status" value="1"/>
</dbReference>
<proteinExistence type="predicted"/>
<feature type="compositionally biased region" description="Polar residues" evidence="1">
    <location>
        <begin position="217"/>
        <end position="226"/>
    </location>
</feature>
<organism evidence="3 4">
    <name type="scientific">Catenuloplanes indicus</name>
    <dbReference type="NCBI Taxonomy" id="137267"/>
    <lineage>
        <taxon>Bacteria</taxon>
        <taxon>Bacillati</taxon>
        <taxon>Actinomycetota</taxon>
        <taxon>Actinomycetes</taxon>
        <taxon>Micromonosporales</taxon>
        <taxon>Micromonosporaceae</taxon>
        <taxon>Catenuloplanes</taxon>
    </lineage>
</organism>
<feature type="compositionally biased region" description="Gly residues" evidence="1">
    <location>
        <begin position="20"/>
        <end position="31"/>
    </location>
</feature>
<comment type="caution">
    <text evidence="3">The sequence shown here is derived from an EMBL/GenBank/DDBJ whole genome shotgun (WGS) entry which is preliminary data.</text>
</comment>
<protein>
    <recommendedName>
        <fullName evidence="2">F5/8 type C domain-containing protein</fullName>
    </recommendedName>
</protein>
<dbReference type="EMBL" id="JAUSUZ010000001">
    <property type="protein sequence ID" value="MDQ0370068.1"/>
    <property type="molecule type" value="Genomic_DNA"/>
</dbReference>
<feature type="compositionally biased region" description="Basic and acidic residues" evidence="1">
    <location>
        <begin position="166"/>
        <end position="176"/>
    </location>
</feature>
<dbReference type="RefSeq" id="WP_307245761.1">
    <property type="nucleotide sequence ID" value="NZ_JAUSUZ010000001.1"/>
</dbReference>
<dbReference type="Proteomes" id="UP001240236">
    <property type="component" value="Unassembled WGS sequence"/>
</dbReference>
<dbReference type="InterPro" id="IPR008979">
    <property type="entry name" value="Galactose-bd-like_sf"/>
</dbReference>
<evidence type="ECO:0000256" key="1">
    <source>
        <dbReference type="SAM" id="MobiDB-lite"/>
    </source>
</evidence>
<feature type="region of interest" description="Disordered" evidence="1">
    <location>
        <begin position="1"/>
        <end position="264"/>
    </location>
</feature>
<dbReference type="AlphaFoldDB" id="A0AAE4B3F8"/>
<feature type="domain" description="F5/8 type C" evidence="2">
    <location>
        <begin position="371"/>
        <end position="507"/>
    </location>
</feature>
<feature type="compositionally biased region" description="Low complexity" evidence="1">
    <location>
        <begin position="195"/>
        <end position="216"/>
    </location>
</feature>
<name>A0AAE4B3F8_9ACTN</name>
<evidence type="ECO:0000313" key="4">
    <source>
        <dbReference type="Proteomes" id="UP001240236"/>
    </source>
</evidence>
<feature type="region of interest" description="Disordered" evidence="1">
    <location>
        <begin position="292"/>
        <end position="311"/>
    </location>
</feature>
<evidence type="ECO:0000313" key="3">
    <source>
        <dbReference type="EMBL" id="MDQ0370068.1"/>
    </source>
</evidence>
<dbReference type="PROSITE" id="PS50022">
    <property type="entry name" value="FA58C_3"/>
    <property type="match status" value="1"/>
</dbReference>
<keyword evidence="4" id="KW-1185">Reference proteome</keyword>
<dbReference type="InterPro" id="IPR000421">
    <property type="entry name" value="FA58C"/>
</dbReference>
<feature type="compositionally biased region" description="Low complexity" evidence="1">
    <location>
        <begin position="318"/>
        <end position="364"/>
    </location>
</feature>
<evidence type="ECO:0000259" key="2">
    <source>
        <dbReference type="PROSITE" id="PS50022"/>
    </source>
</evidence>
<dbReference type="Pfam" id="PF00754">
    <property type="entry name" value="F5_F8_type_C"/>
    <property type="match status" value="1"/>
</dbReference>